<accession>A0A2N8KVB7</accession>
<protein>
    <submittedName>
        <fullName evidence="2">Post-segregation antitoxin CcdA</fullName>
    </submittedName>
</protein>
<organism evidence="2 3">
    <name type="scientific">Kinneretia aquatilis</name>
    <dbReference type="NCBI Taxonomy" id="2070761"/>
    <lineage>
        <taxon>Bacteria</taxon>
        <taxon>Pseudomonadati</taxon>
        <taxon>Pseudomonadota</taxon>
        <taxon>Betaproteobacteria</taxon>
        <taxon>Burkholderiales</taxon>
        <taxon>Sphaerotilaceae</taxon>
        <taxon>Roseateles</taxon>
    </lineage>
</organism>
<comment type="caution">
    <text evidence="2">The sequence shown here is derived from an EMBL/GenBank/DDBJ whole genome shotgun (WGS) entry which is preliminary data.</text>
</comment>
<dbReference type="InterPro" id="IPR009956">
    <property type="entry name" value="Post-segregation_anti-tox_CcdA"/>
</dbReference>
<dbReference type="AlphaFoldDB" id="A0A2N8KVB7"/>
<reference evidence="2 3" key="1">
    <citation type="submission" date="2018-01" db="EMBL/GenBank/DDBJ databases">
        <title>Draft genome sequence of Paucibacter aquatile CR182 isolated from freshwater of the Nakdong River.</title>
        <authorList>
            <person name="Choi A."/>
            <person name="Chung E.J."/>
        </authorList>
    </citation>
    <scope>NUCLEOTIDE SEQUENCE [LARGE SCALE GENOMIC DNA]</scope>
    <source>
        <strain evidence="2 3">CR182</strain>
    </source>
</reference>
<dbReference type="RefSeq" id="WP_102767300.1">
    <property type="nucleotide sequence ID" value="NZ_POSP01000003.1"/>
</dbReference>
<keyword evidence="1" id="KW-1277">Toxin-antitoxin system</keyword>
<proteinExistence type="predicted"/>
<evidence type="ECO:0000313" key="3">
    <source>
        <dbReference type="Proteomes" id="UP000235916"/>
    </source>
</evidence>
<dbReference type="Proteomes" id="UP000235916">
    <property type="component" value="Unassembled WGS sequence"/>
</dbReference>
<name>A0A2N8KVB7_9BURK</name>
<evidence type="ECO:0000313" key="2">
    <source>
        <dbReference type="EMBL" id="PND37381.1"/>
    </source>
</evidence>
<keyword evidence="3" id="KW-1185">Reference proteome</keyword>
<dbReference type="Pfam" id="PF07362">
    <property type="entry name" value="CcdA"/>
    <property type="match status" value="1"/>
</dbReference>
<evidence type="ECO:0000256" key="1">
    <source>
        <dbReference type="ARBA" id="ARBA00022649"/>
    </source>
</evidence>
<gene>
    <name evidence="2" type="ORF">C1O66_07465</name>
</gene>
<sequence length="77" mass="8333">MINPSKPRTTKVRVSSKLLARAAQLGVNISEAAEQGIADAVAKSVAAKWLQENQDALLSSNAFVEEHGVPLARFRQF</sequence>
<dbReference type="EMBL" id="POSP01000003">
    <property type="protein sequence ID" value="PND37381.1"/>
    <property type="molecule type" value="Genomic_DNA"/>
</dbReference>
<dbReference type="OrthoDB" id="8687660at2"/>